<dbReference type="SUPFAM" id="SSF81338">
    <property type="entry name" value="Aquaporin-like"/>
    <property type="match status" value="1"/>
</dbReference>
<evidence type="ECO:0000256" key="3">
    <source>
        <dbReference type="ARBA" id="ARBA00022692"/>
    </source>
</evidence>
<keyword evidence="6" id="KW-0813">Transport</keyword>
<evidence type="ECO:0000256" key="1">
    <source>
        <dbReference type="ARBA" id="ARBA00004141"/>
    </source>
</evidence>
<feature type="transmembrane region" description="Helical" evidence="8">
    <location>
        <begin position="35"/>
        <end position="60"/>
    </location>
</feature>
<dbReference type="FunCoup" id="A0A151GJA4">
    <property type="interactions" value="193"/>
</dbReference>
<dbReference type="GeneID" id="63716827"/>
<feature type="compositionally biased region" description="Polar residues" evidence="7">
    <location>
        <begin position="297"/>
        <end position="326"/>
    </location>
</feature>
<comment type="caution">
    <text evidence="9">The sequence shown here is derived from an EMBL/GenBank/DDBJ whole genome shotgun (WGS) entry which is preliminary data.</text>
</comment>
<dbReference type="Gene3D" id="1.20.1080.10">
    <property type="entry name" value="Glycerol uptake facilitator protein"/>
    <property type="match status" value="1"/>
</dbReference>
<evidence type="ECO:0000313" key="9">
    <source>
        <dbReference type="EMBL" id="KYK57177.1"/>
    </source>
</evidence>
<gene>
    <name evidence="9" type="ORF">DCS_04184</name>
</gene>
<comment type="subcellular location">
    <subcellularLocation>
        <location evidence="1">Membrane</location>
        <topology evidence="1">Multi-pass membrane protein</topology>
    </subcellularLocation>
</comment>
<evidence type="ECO:0000256" key="2">
    <source>
        <dbReference type="ARBA" id="ARBA00006175"/>
    </source>
</evidence>
<feature type="transmembrane region" description="Helical" evidence="8">
    <location>
        <begin position="72"/>
        <end position="96"/>
    </location>
</feature>
<organism evidence="9 10">
    <name type="scientific">Drechmeria coniospora</name>
    <name type="common">Nematophagous fungus</name>
    <name type="synonym">Meria coniospora</name>
    <dbReference type="NCBI Taxonomy" id="98403"/>
    <lineage>
        <taxon>Eukaryota</taxon>
        <taxon>Fungi</taxon>
        <taxon>Dikarya</taxon>
        <taxon>Ascomycota</taxon>
        <taxon>Pezizomycotina</taxon>
        <taxon>Sordariomycetes</taxon>
        <taxon>Hypocreomycetidae</taxon>
        <taxon>Hypocreales</taxon>
        <taxon>Ophiocordycipitaceae</taxon>
        <taxon>Drechmeria</taxon>
    </lineage>
</organism>
<feature type="transmembrane region" description="Helical" evidence="8">
    <location>
        <begin position="141"/>
        <end position="160"/>
    </location>
</feature>
<dbReference type="Proteomes" id="UP000076580">
    <property type="component" value="Chromosome 02"/>
</dbReference>
<keyword evidence="5 8" id="KW-0472">Membrane</keyword>
<keyword evidence="4 8" id="KW-1133">Transmembrane helix</keyword>
<feature type="transmembrane region" description="Helical" evidence="8">
    <location>
        <begin position="167"/>
        <end position="192"/>
    </location>
</feature>
<comment type="similarity">
    <text evidence="2 6">Belongs to the MIP/aquaporin (TC 1.A.8) family.</text>
</comment>
<name>A0A151GJA4_DRECN</name>
<feature type="region of interest" description="Disordered" evidence="7">
    <location>
        <begin position="260"/>
        <end position="343"/>
    </location>
</feature>
<evidence type="ECO:0000313" key="10">
    <source>
        <dbReference type="Proteomes" id="UP000076580"/>
    </source>
</evidence>
<dbReference type="InterPro" id="IPR000425">
    <property type="entry name" value="MIP"/>
</dbReference>
<sequence length="343" mass="36056">MPKINFHLKSILAVRKKVKANKADQVLPSAYRNGLTVIVGEFCGTFMFLLLAFIGTQAALDQNYPGNTDAPLFPATLLYIASSFGSSVAVNVWIFFRVTGGMFNPAIVAGIAAAAVADGLLPGPLLVADTLSNGTSVVRGLFIEMFLTSQLVLTVYFLAVEKHRATFLAPIGIGIAVFIAHLCGTNFTGTGINPARSFGPCVVTGDFTTYQWIYWVGPFMGSFLAWGAYSLLKWLDYATANPGQDAADDVEKGNRAKIVHVGPGNAARKPNGHRSMPSDVTTLASPTAPDMGRRETTTSADGPSNSDAGPSESSPSTVDRASAENQSSAAPAADRAEGAASKK</sequence>
<dbReference type="EMBL" id="LAYC01000002">
    <property type="protein sequence ID" value="KYK57177.1"/>
    <property type="molecule type" value="Genomic_DNA"/>
</dbReference>
<dbReference type="RefSeq" id="XP_040656529.1">
    <property type="nucleotide sequence ID" value="XM_040801496.1"/>
</dbReference>
<feature type="transmembrane region" description="Helical" evidence="8">
    <location>
        <begin position="212"/>
        <end position="232"/>
    </location>
</feature>
<evidence type="ECO:0000256" key="4">
    <source>
        <dbReference type="ARBA" id="ARBA00022989"/>
    </source>
</evidence>
<evidence type="ECO:0000256" key="6">
    <source>
        <dbReference type="RuleBase" id="RU000477"/>
    </source>
</evidence>
<evidence type="ECO:0000256" key="5">
    <source>
        <dbReference type="ARBA" id="ARBA00023136"/>
    </source>
</evidence>
<feature type="transmembrane region" description="Helical" evidence="8">
    <location>
        <begin position="103"/>
        <end position="121"/>
    </location>
</feature>
<dbReference type="AlphaFoldDB" id="A0A151GJA4"/>
<dbReference type="Pfam" id="PF00230">
    <property type="entry name" value="MIP"/>
    <property type="match status" value="1"/>
</dbReference>
<dbReference type="InterPro" id="IPR034294">
    <property type="entry name" value="Aquaporin_transptr"/>
</dbReference>
<dbReference type="STRING" id="98403.A0A151GJA4"/>
<dbReference type="PANTHER" id="PTHR19139:SF199">
    <property type="entry name" value="MIP17260P"/>
    <property type="match status" value="1"/>
</dbReference>
<dbReference type="GO" id="GO:0005886">
    <property type="term" value="C:plasma membrane"/>
    <property type="evidence" value="ECO:0007669"/>
    <property type="project" value="TreeGrafter"/>
</dbReference>
<proteinExistence type="inferred from homology"/>
<accession>A0A151GJA4</accession>
<evidence type="ECO:0000256" key="8">
    <source>
        <dbReference type="SAM" id="Phobius"/>
    </source>
</evidence>
<dbReference type="InParanoid" id="A0A151GJA4"/>
<keyword evidence="10" id="KW-1185">Reference proteome</keyword>
<dbReference type="PRINTS" id="PR00783">
    <property type="entry name" value="MINTRINSICP"/>
</dbReference>
<reference evidence="9 10" key="1">
    <citation type="journal article" date="2016" name="Sci. Rep.">
        <title>Insights into Adaptations to a Near-Obligate Nematode Endoparasitic Lifestyle from the Finished Genome of Drechmeria coniospora.</title>
        <authorList>
            <person name="Zhang L."/>
            <person name="Zhou Z."/>
            <person name="Guo Q."/>
            <person name="Fokkens L."/>
            <person name="Miskei M."/>
            <person name="Pocsi I."/>
            <person name="Zhang W."/>
            <person name="Chen M."/>
            <person name="Wang L."/>
            <person name="Sun Y."/>
            <person name="Donzelli B.G."/>
            <person name="Gibson D.M."/>
            <person name="Nelson D.R."/>
            <person name="Luo J.G."/>
            <person name="Rep M."/>
            <person name="Liu H."/>
            <person name="Yang S."/>
            <person name="Wang J."/>
            <person name="Krasnoff S.B."/>
            <person name="Xu Y."/>
            <person name="Molnar I."/>
            <person name="Lin M."/>
        </authorList>
    </citation>
    <scope>NUCLEOTIDE SEQUENCE [LARGE SCALE GENOMIC DNA]</scope>
    <source>
        <strain evidence="9 10">ARSEF 6962</strain>
    </source>
</reference>
<keyword evidence="3 6" id="KW-0812">Transmembrane</keyword>
<protein>
    <submittedName>
        <fullName evidence="9">Aquaporin-2</fullName>
    </submittedName>
</protein>
<dbReference type="InterPro" id="IPR023271">
    <property type="entry name" value="Aquaporin-like"/>
</dbReference>
<dbReference type="GO" id="GO:0015250">
    <property type="term" value="F:water channel activity"/>
    <property type="evidence" value="ECO:0007669"/>
    <property type="project" value="TreeGrafter"/>
</dbReference>
<evidence type="ECO:0000256" key="7">
    <source>
        <dbReference type="SAM" id="MobiDB-lite"/>
    </source>
</evidence>
<dbReference type="PANTHER" id="PTHR19139">
    <property type="entry name" value="AQUAPORIN TRANSPORTER"/>
    <property type="match status" value="1"/>
</dbReference>